<dbReference type="EMBL" id="KZ308294">
    <property type="protein sequence ID" value="KAG8226727.1"/>
    <property type="molecule type" value="Genomic_DNA"/>
</dbReference>
<protein>
    <recommendedName>
        <fullName evidence="3">DUF3668 domain-containing protein</fullName>
    </recommendedName>
</protein>
<reference evidence="4" key="1">
    <citation type="submission" date="2013-04" db="EMBL/GenBank/DDBJ databases">
        <authorList>
            <person name="Qu J."/>
            <person name="Murali S.C."/>
            <person name="Bandaranaike D."/>
            <person name="Bellair M."/>
            <person name="Blankenburg K."/>
            <person name="Chao H."/>
            <person name="Dinh H."/>
            <person name="Doddapaneni H."/>
            <person name="Downs B."/>
            <person name="Dugan-Rocha S."/>
            <person name="Elkadiri S."/>
            <person name="Gnanaolivu R.D."/>
            <person name="Hernandez B."/>
            <person name="Javaid M."/>
            <person name="Jayaseelan J.C."/>
            <person name="Lee S."/>
            <person name="Li M."/>
            <person name="Ming W."/>
            <person name="Munidasa M."/>
            <person name="Muniz J."/>
            <person name="Nguyen L."/>
            <person name="Ongeri F."/>
            <person name="Osuji N."/>
            <person name="Pu L.-L."/>
            <person name="Puazo M."/>
            <person name="Qu C."/>
            <person name="Quiroz J."/>
            <person name="Raj R."/>
            <person name="Weissenberger G."/>
            <person name="Xin Y."/>
            <person name="Zou X."/>
            <person name="Han Y."/>
            <person name="Richards S."/>
            <person name="Worley K."/>
            <person name="Muzny D."/>
            <person name="Gibbs R."/>
        </authorList>
    </citation>
    <scope>NUCLEOTIDE SEQUENCE</scope>
    <source>
        <strain evidence="4">Sampled in the wild</strain>
    </source>
</reference>
<evidence type="ECO:0000313" key="5">
    <source>
        <dbReference type="Proteomes" id="UP000792457"/>
    </source>
</evidence>
<dbReference type="Proteomes" id="UP000792457">
    <property type="component" value="Unassembled WGS sequence"/>
</dbReference>
<dbReference type="InterPro" id="IPR035892">
    <property type="entry name" value="C2_domain_sf"/>
</dbReference>
<feature type="domain" description="DUF3668" evidence="3">
    <location>
        <begin position="171"/>
        <end position="317"/>
    </location>
</feature>
<evidence type="ECO:0000256" key="2">
    <source>
        <dbReference type="SAM" id="MobiDB-lite"/>
    </source>
</evidence>
<sequence length="722" mass="82881">MTSFESSLRHYREIAMDEMKSVVLEVKEGRGFENFTDDIIIQANLDGVTSKTLPTRATRDGNVYFNNELVWEVHKKYLRRMKISSAALKVECFSVKNLDKRFRIGYISLKLKSIKEARNGEEIEGEWIKLLGVALGHKQSIPSVFLKFYLQESLSSKEDEGKITSPPLTELIPTLTKEKGLIQIGPVDGQTECFILGFKLIKMNNLSMLCPEDLVSDGGFSFLYTLFGFDVKTETFKDLSMYSLQEKIVIKLRTSISFLRSYLGSNPSLCIRLMSKDMVLGYSKADLRILLPETGISGLPRSIENNLKLFSPANSKNKDEPFISLLMSLEVFDEDEISSAAAASLMSQKGDLNLESVMSSKKDVEVKGISKEETSPPTTVKVDGKDEFLPLQPGNNKKSHVKNRKASNKPYVNDATIYKVVEELEDWKEMQKELFIDKMKHKEKKHLELLSEEWSIKRERLESNLSKVINQNEILMNSLKEALTDLQERKNKVEEKDKLLKFLKDDLERSYNQKLHDLQVTSKRMEDDYKHKVELLERQNREQELKCLDVERENIILKDKVKELDEEINRIMKTSLTKDQTASLLTEVKSLQENLDISDKSKAFFKQQWAKAVREIHQLKTENQESLQLWIKHNKEELKQLGLSGSPSGQISQGMEETNVLNHSERRSVTYDSGDRLSSCSRMSLPRQYQPTPTVNVNEEKLQHLIEERNSLLRTVASNPAI</sequence>
<feature type="region of interest" description="Disordered" evidence="2">
    <location>
        <begin position="669"/>
        <end position="693"/>
    </location>
</feature>
<dbReference type="OrthoDB" id="332250at2759"/>
<dbReference type="GO" id="GO:0005813">
    <property type="term" value="C:centrosome"/>
    <property type="evidence" value="ECO:0007669"/>
    <property type="project" value="TreeGrafter"/>
</dbReference>
<comment type="caution">
    <text evidence="4">The sequence shown here is derived from an EMBL/GenBank/DDBJ whole genome shotgun (WGS) entry which is preliminary data.</text>
</comment>
<accession>A0A8K0K1T1</accession>
<organism evidence="4 5">
    <name type="scientific">Ladona fulva</name>
    <name type="common">Scarce chaser dragonfly</name>
    <name type="synonym">Libellula fulva</name>
    <dbReference type="NCBI Taxonomy" id="123851"/>
    <lineage>
        <taxon>Eukaryota</taxon>
        <taxon>Metazoa</taxon>
        <taxon>Ecdysozoa</taxon>
        <taxon>Arthropoda</taxon>
        <taxon>Hexapoda</taxon>
        <taxon>Insecta</taxon>
        <taxon>Pterygota</taxon>
        <taxon>Palaeoptera</taxon>
        <taxon>Odonata</taxon>
        <taxon>Epiprocta</taxon>
        <taxon>Anisoptera</taxon>
        <taxon>Libelluloidea</taxon>
        <taxon>Libellulidae</taxon>
        <taxon>Ladona</taxon>
    </lineage>
</organism>
<name>A0A8K0K1T1_LADFU</name>
<evidence type="ECO:0000256" key="1">
    <source>
        <dbReference type="SAM" id="Coils"/>
    </source>
</evidence>
<feature type="coiled-coil region" evidence="1">
    <location>
        <begin position="451"/>
        <end position="574"/>
    </location>
</feature>
<dbReference type="InterPro" id="IPR022136">
    <property type="entry name" value="DUF3668"/>
</dbReference>
<evidence type="ECO:0000313" key="4">
    <source>
        <dbReference type="EMBL" id="KAG8226727.1"/>
    </source>
</evidence>
<dbReference type="GO" id="GO:1903724">
    <property type="term" value="P:positive regulation of centriole elongation"/>
    <property type="evidence" value="ECO:0007669"/>
    <property type="project" value="TreeGrafter"/>
</dbReference>
<reference evidence="4" key="2">
    <citation type="submission" date="2017-10" db="EMBL/GenBank/DDBJ databases">
        <title>Ladona fulva Genome sequencing and assembly.</title>
        <authorList>
            <person name="Murali S."/>
            <person name="Richards S."/>
            <person name="Bandaranaike D."/>
            <person name="Bellair M."/>
            <person name="Blankenburg K."/>
            <person name="Chao H."/>
            <person name="Dinh H."/>
            <person name="Doddapaneni H."/>
            <person name="Dugan-Rocha S."/>
            <person name="Elkadiri S."/>
            <person name="Gnanaolivu R."/>
            <person name="Hernandez B."/>
            <person name="Skinner E."/>
            <person name="Javaid M."/>
            <person name="Lee S."/>
            <person name="Li M."/>
            <person name="Ming W."/>
            <person name="Munidasa M."/>
            <person name="Muniz J."/>
            <person name="Nguyen L."/>
            <person name="Hughes D."/>
            <person name="Osuji N."/>
            <person name="Pu L.-L."/>
            <person name="Puazo M."/>
            <person name="Qu C."/>
            <person name="Quiroz J."/>
            <person name="Raj R."/>
            <person name="Weissenberger G."/>
            <person name="Xin Y."/>
            <person name="Zou X."/>
            <person name="Han Y."/>
            <person name="Worley K."/>
            <person name="Muzny D."/>
            <person name="Gibbs R."/>
        </authorList>
    </citation>
    <scope>NUCLEOTIDE SEQUENCE</scope>
    <source>
        <strain evidence="4">Sampled in the wild</strain>
    </source>
</reference>
<dbReference type="PANTHER" id="PTHR21574">
    <property type="entry name" value="CENTROSOMAL PROTEIN OF 120 KDA"/>
    <property type="match status" value="1"/>
</dbReference>
<proteinExistence type="predicted"/>
<keyword evidence="5" id="KW-1185">Reference proteome</keyword>
<dbReference type="Pfam" id="PF12416">
    <property type="entry name" value="DUF3668"/>
    <property type="match status" value="1"/>
</dbReference>
<keyword evidence="1" id="KW-0175">Coiled coil</keyword>
<dbReference type="AlphaFoldDB" id="A0A8K0K1T1"/>
<dbReference type="Gene3D" id="2.60.40.150">
    <property type="entry name" value="C2 domain"/>
    <property type="match status" value="1"/>
</dbReference>
<evidence type="ECO:0000259" key="3">
    <source>
        <dbReference type="Pfam" id="PF12416"/>
    </source>
</evidence>
<dbReference type="InterPro" id="IPR039893">
    <property type="entry name" value="CEP120-like"/>
</dbReference>
<feature type="compositionally biased region" description="Polar residues" evidence="2">
    <location>
        <begin position="676"/>
        <end position="693"/>
    </location>
</feature>
<gene>
    <name evidence="4" type="ORF">J437_LFUL004377</name>
</gene>
<dbReference type="PANTHER" id="PTHR21574:SF0">
    <property type="entry name" value="CENTROSOMAL PROTEIN OF 120 KDA"/>
    <property type="match status" value="1"/>
</dbReference>